<dbReference type="GO" id="GO:0034220">
    <property type="term" value="P:monoatomic ion transmembrane transport"/>
    <property type="evidence" value="ECO:0007669"/>
    <property type="project" value="UniProtKB-KW"/>
</dbReference>
<dbReference type="Gene3D" id="1.10.287.70">
    <property type="match status" value="1"/>
</dbReference>
<keyword evidence="8" id="KW-0813">Transport</keyword>
<keyword evidence="2 6" id="KW-0812">Transmembrane</keyword>
<name>A0A7H0H5D6_9ACTN</name>
<feature type="coiled-coil region" evidence="5">
    <location>
        <begin position="212"/>
        <end position="239"/>
    </location>
</feature>
<feature type="transmembrane region" description="Helical" evidence="6">
    <location>
        <begin position="176"/>
        <end position="201"/>
    </location>
</feature>
<evidence type="ECO:0000256" key="2">
    <source>
        <dbReference type="ARBA" id="ARBA00022692"/>
    </source>
</evidence>
<keyword evidence="4 6" id="KW-0472">Membrane</keyword>
<feature type="transmembrane region" description="Helical" evidence="6">
    <location>
        <begin position="115"/>
        <end position="135"/>
    </location>
</feature>
<dbReference type="SUPFAM" id="SSF81324">
    <property type="entry name" value="Voltage-gated potassium channels"/>
    <property type="match status" value="1"/>
</dbReference>
<keyword evidence="9" id="KW-1185">Reference proteome</keyword>
<dbReference type="Proteomes" id="UP000516117">
    <property type="component" value="Chromosome"/>
</dbReference>
<feature type="domain" description="Potassium channel" evidence="7">
    <location>
        <begin position="124"/>
        <end position="200"/>
    </location>
</feature>
<evidence type="ECO:0000256" key="6">
    <source>
        <dbReference type="SAM" id="Phobius"/>
    </source>
</evidence>
<evidence type="ECO:0000256" key="5">
    <source>
        <dbReference type="SAM" id="Coils"/>
    </source>
</evidence>
<reference evidence="8 9" key="1">
    <citation type="submission" date="2020-08" db="EMBL/GenBank/DDBJ databases">
        <title>Genome sequence of Tessaracoccus defluvii JCM 17540T.</title>
        <authorList>
            <person name="Hyun D.-W."/>
            <person name="Bae J.-W."/>
        </authorList>
    </citation>
    <scope>NUCLEOTIDE SEQUENCE [LARGE SCALE GENOMIC DNA]</scope>
    <source>
        <strain evidence="8 9">JCM 17540</strain>
    </source>
</reference>
<dbReference type="EMBL" id="CP060789">
    <property type="protein sequence ID" value="QNP55752.1"/>
    <property type="molecule type" value="Genomic_DNA"/>
</dbReference>
<dbReference type="Gene3D" id="1.20.120.350">
    <property type="entry name" value="Voltage-gated potassium channels. Chain C"/>
    <property type="match status" value="1"/>
</dbReference>
<dbReference type="InterPro" id="IPR027359">
    <property type="entry name" value="Volt_channel_dom_sf"/>
</dbReference>
<accession>A0A7H0H5D6</accession>
<organism evidence="8 9">
    <name type="scientific">Tessaracoccus defluvii</name>
    <dbReference type="NCBI Taxonomy" id="1285901"/>
    <lineage>
        <taxon>Bacteria</taxon>
        <taxon>Bacillati</taxon>
        <taxon>Actinomycetota</taxon>
        <taxon>Actinomycetes</taxon>
        <taxon>Propionibacteriales</taxon>
        <taxon>Propionibacteriaceae</taxon>
        <taxon>Tessaracoccus</taxon>
    </lineage>
</organism>
<dbReference type="AlphaFoldDB" id="A0A7H0H5D6"/>
<dbReference type="GO" id="GO:0016020">
    <property type="term" value="C:membrane"/>
    <property type="evidence" value="ECO:0007669"/>
    <property type="project" value="UniProtKB-SubCell"/>
</dbReference>
<gene>
    <name evidence="8" type="ORF">H9L22_16705</name>
</gene>
<evidence type="ECO:0000256" key="4">
    <source>
        <dbReference type="ARBA" id="ARBA00023136"/>
    </source>
</evidence>
<dbReference type="KEGG" id="tdf:H9L22_16705"/>
<proteinExistence type="predicted"/>
<feature type="transmembrane region" description="Helical" evidence="6">
    <location>
        <begin position="39"/>
        <end position="65"/>
    </location>
</feature>
<evidence type="ECO:0000256" key="1">
    <source>
        <dbReference type="ARBA" id="ARBA00004141"/>
    </source>
</evidence>
<evidence type="ECO:0000259" key="7">
    <source>
        <dbReference type="Pfam" id="PF07885"/>
    </source>
</evidence>
<dbReference type="RefSeq" id="WP_187720881.1">
    <property type="nucleotide sequence ID" value="NZ_BAABBL010000010.1"/>
</dbReference>
<keyword evidence="8" id="KW-0407">Ion channel</keyword>
<dbReference type="Gene3D" id="1.20.5.110">
    <property type="match status" value="1"/>
</dbReference>
<evidence type="ECO:0000313" key="8">
    <source>
        <dbReference type="EMBL" id="QNP55752.1"/>
    </source>
</evidence>
<dbReference type="InterPro" id="IPR013099">
    <property type="entry name" value="K_chnl_dom"/>
</dbReference>
<protein>
    <submittedName>
        <fullName evidence="8">Two pore domain potassium channel family protein</fullName>
    </submittedName>
</protein>
<keyword evidence="3 6" id="KW-1133">Transmembrane helix</keyword>
<evidence type="ECO:0000313" key="9">
    <source>
        <dbReference type="Proteomes" id="UP000516117"/>
    </source>
</evidence>
<sequence>MYGDKVVRWERWTKWPLVVAGALFLLTFALEVIDPDSWWALTVARPLLIVLWALFATDYAVRLVLAERRWHWFRRHLLDLVIVLLPMFRPLQLVEFVALLILAEREAGAATRGRVATYAVFGTVLAVFVASLAVLEVERGGSGPIRSFPDALWWSVGTVTTVGAEGVHPVTDAGRAVSFLLTLVGLALLGVVTALLTSWVLERVTVSAGVPAPAGEDQVEELRAEMAELRTLLAAAVEERERPAGDGLAGSPSVASAG</sequence>
<keyword evidence="8" id="KW-0406">Ion transport</keyword>
<evidence type="ECO:0000256" key="3">
    <source>
        <dbReference type="ARBA" id="ARBA00022989"/>
    </source>
</evidence>
<comment type="subcellular location">
    <subcellularLocation>
        <location evidence="1">Membrane</location>
        <topology evidence="1">Multi-pass membrane protein</topology>
    </subcellularLocation>
</comment>
<feature type="transmembrane region" description="Helical" evidence="6">
    <location>
        <begin position="12"/>
        <end position="33"/>
    </location>
</feature>
<dbReference type="Pfam" id="PF07885">
    <property type="entry name" value="Ion_trans_2"/>
    <property type="match status" value="1"/>
</dbReference>
<keyword evidence="5" id="KW-0175">Coiled coil</keyword>